<evidence type="ECO:0000256" key="6">
    <source>
        <dbReference type="ARBA" id="ARBA00023180"/>
    </source>
</evidence>
<feature type="transmembrane region" description="Helical" evidence="8">
    <location>
        <begin position="27"/>
        <end position="46"/>
    </location>
</feature>
<dbReference type="EnsemblProtists" id="PYU1_T011400">
    <property type="protein sequence ID" value="PYU1_T011400"/>
    <property type="gene ID" value="PYU1_G011375"/>
</dbReference>
<sequence>MATTERTPLRPELQAADAARRQLRKRVAIITGVLASVAFIGGWWAMSSSSSHNVSTTSGAPPIVPVVVNATAPPETSAPTPIPTAASPIVVEAPAPTTAAPIFVETPAPTSAAPVETVTPVAVVPPAIVADSITICNDTKNDAGYIQLPNKKDDHYFYWFFESRSSPSTDPLVLWLTGGPGCSSLMALFTENGPCHVLPDLTTTINPYSWTNSANVIWLDQPTDVGFSYGLDADLDHNEDDVQENIYWFLQSFLDTHPEFIGRPLYLTGESYAGHYVPAAAHYIWQENELANKTNSTVTPRLNLQGIAIGNGLVNPVIQSEHALDMVNNTYNVTLLNPSDLAEAEAALPECTKLLEDCQDDADACPEALGFCQEKIMGQIAKASRNQYDIRMECHEEDSTKCYDMSHVTTYLNSVPVRAYLKVSEERVWEECSAKVGAGFAEDIMRGFDEYVADLLNFADVRVLIYAGDADLVCNWYGNQAWTKALEWQYKEEFNAAQEHAFVVANANGTINAGTVRTFENQFTFVRVFNSGHMVPQDQPVVASEMINRFLRNEAF</sequence>
<keyword evidence="8" id="KW-0472">Membrane</keyword>
<keyword evidence="5 7" id="KW-0378">Hydrolase</keyword>
<dbReference type="EMBL" id="GL376562">
    <property type="status" value="NOT_ANNOTATED_CDS"/>
    <property type="molecule type" value="Genomic_DNA"/>
</dbReference>
<keyword evidence="10" id="KW-1185">Reference proteome</keyword>
<dbReference type="PROSITE" id="PS00560">
    <property type="entry name" value="CARBOXYPEPT_SER_HIS"/>
    <property type="match status" value="1"/>
</dbReference>
<evidence type="ECO:0000313" key="9">
    <source>
        <dbReference type="EnsemblProtists" id="PYU1_T011400"/>
    </source>
</evidence>
<evidence type="ECO:0000256" key="3">
    <source>
        <dbReference type="ARBA" id="ARBA00022670"/>
    </source>
</evidence>
<dbReference type="GO" id="GO:0004185">
    <property type="term" value="F:serine-type carboxypeptidase activity"/>
    <property type="evidence" value="ECO:0007669"/>
    <property type="project" value="UniProtKB-UniRule"/>
</dbReference>
<dbReference type="InterPro" id="IPR001563">
    <property type="entry name" value="Peptidase_S10"/>
</dbReference>
<dbReference type="Gene3D" id="3.40.50.1820">
    <property type="entry name" value="alpha/beta hydrolase"/>
    <property type="match status" value="1"/>
</dbReference>
<dbReference type="HOGENOM" id="CLU_008523_10_2_1"/>
<name>K3X2F1_GLOUD</name>
<keyword evidence="4" id="KW-0732">Signal</keyword>
<evidence type="ECO:0000256" key="2">
    <source>
        <dbReference type="ARBA" id="ARBA00022645"/>
    </source>
</evidence>
<dbReference type="PROSITE" id="PS00131">
    <property type="entry name" value="CARBOXYPEPT_SER_SER"/>
    <property type="match status" value="1"/>
</dbReference>
<dbReference type="AlphaFoldDB" id="K3X2F1"/>
<evidence type="ECO:0000256" key="5">
    <source>
        <dbReference type="ARBA" id="ARBA00022801"/>
    </source>
</evidence>
<dbReference type="PANTHER" id="PTHR11802">
    <property type="entry name" value="SERINE PROTEASE FAMILY S10 SERINE CARBOXYPEPTIDASE"/>
    <property type="match status" value="1"/>
</dbReference>
<dbReference type="PANTHER" id="PTHR11802:SF113">
    <property type="entry name" value="SERINE CARBOXYPEPTIDASE CTSA-4.1"/>
    <property type="match status" value="1"/>
</dbReference>
<dbReference type="SUPFAM" id="SSF53474">
    <property type="entry name" value="alpha/beta-Hydrolases"/>
    <property type="match status" value="1"/>
</dbReference>
<keyword evidence="8" id="KW-0812">Transmembrane</keyword>
<keyword evidence="2 7" id="KW-0121">Carboxypeptidase</keyword>
<reference evidence="10" key="2">
    <citation type="submission" date="2010-04" db="EMBL/GenBank/DDBJ databases">
        <authorList>
            <person name="Buell R."/>
            <person name="Hamilton J."/>
            <person name="Hostetler J."/>
        </authorList>
    </citation>
    <scope>NUCLEOTIDE SEQUENCE [LARGE SCALE GENOMIC DNA]</scope>
    <source>
        <strain evidence="10">DAOM:BR144</strain>
    </source>
</reference>
<dbReference type="VEuPathDB" id="FungiDB:PYU1_G011375"/>
<dbReference type="InterPro" id="IPR033124">
    <property type="entry name" value="Ser_caboxypep_his_AS"/>
</dbReference>
<dbReference type="InParanoid" id="K3X2F1"/>
<dbReference type="PRINTS" id="PR00724">
    <property type="entry name" value="CRBOXYPTASEC"/>
</dbReference>
<dbReference type="OMA" id="TEHGPCH"/>
<keyword evidence="8" id="KW-1133">Transmembrane helix</keyword>
<evidence type="ECO:0000256" key="8">
    <source>
        <dbReference type="SAM" id="Phobius"/>
    </source>
</evidence>
<proteinExistence type="inferred from homology"/>
<dbReference type="InterPro" id="IPR018202">
    <property type="entry name" value="Ser_caboxypep_ser_AS"/>
</dbReference>
<dbReference type="Gene3D" id="1.10.287.410">
    <property type="match status" value="1"/>
</dbReference>
<evidence type="ECO:0000256" key="7">
    <source>
        <dbReference type="RuleBase" id="RU361156"/>
    </source>
</evidence>
<reference evidence="10" key="1">
    <citation type="journal article" date="2010" name="Genome Biol.">
        <title>Genome sequence of the necrotrophic plant pathogen Pythium ultimum reveals original pathogenicity mechanisms and effector repertoire.</title>
        <authorList>
            <person name="Levesque C.A."/>
            <person name="Brouwer H."/>
            <person name="Cano L."/>
            <person name="Hamilton J.P."/>
            <person name="Holt C."/>
            <person name="Huitema E."/>
            <person name="Raffaele S."/>
            <person name="Robideau G.P."/>
            <person name="Thines M."/>
            <person name="Win J."/>
            <person name="Zerillo M.M."/>
            <person name="Beakes G.W."/>
            <person name="Boore J.L."/>
            <person name="Busam D."/>
            <person name="Dumas B."/>
            <person name="Ferriera S."/>
            <person name="Fuerstenberg S.I."/>
            <person name="Gachon C.M."/>
            <person name="Gaulin E."/>
            <person name="Govers F."/>
            <person name="Grenville-Briggs L."/>
            <person name="Horner N."/>
            <person name="Hostetler J."/>
            <person name="Jiang R.H."/>
            <person name="Johnson J."/>
            <person name="Krajaejun T."/>
            <person name="Lin H."/>
            <person name="Meijer H.J."/>
            <person name="Moore B."/>
            <person name="Morris P."/>
            <person name="Phuntmart V."/>
            <person name="Puiu D."/>
            <person name="Shetty J."/>
            <person name="Stajich J.E."/>
            <person name="Tripathy S."/>
            <person name="Wawra S."/>
            <person name="van West P."/>
            <person name="Whitty B.R."/>
            <person name="Coutinho P.M."/>
            <person name="Henrissat B."/>
            <person name="Martin F."/>
            <person name="Thomas P.D."/>
            <person name="Tyler B.M."/>
            <person name="De Vries R.P."/>
            <person name="Kamoun S."/>
            <person name="Yandell M."/>
            <person name="Tisserat N."/>
            <person name="Buell C.R."/>
        </authorList>
    </citation>
    <scope>NUCLEOTIDE SEQUENCE</scope>
    <source>
        <strain evidence="10">DAOM:BR144</strain>
    </source>
</reference>
<dbReference type="Pfam" id="PF00450">
    <property type="entry name" value="Peptidase_S10"/>
    <property type="match status" value="1"/>
</dbReference>
<dbReference type="InterPro" id="IPR029058">
    <property type="entry name" value="AB_hydrolase_fold"/>
</dbReference>
<dbReference type="EC" id="3.4.16.-" evidence="7"/>
<keyword evidence="3 7" id="KW-0645">Protease</keyword>
<protein>
    <recommendedName>
        <fullName evidence="7">Carboxypeptidase</fullName>
        <ecNumber evidence="7">3.4.16.-</ecNumber>
    </recommendedName>
</protein>
<dbReference type="Proteomes" id="UP000019132">
    <property type="component" value="Unassembled WGS sequence"/>
</dbReference>
<evidence type="ECO:0000313" key="10">
    <source>
        <dbReference type="Proteomes" id="UP000019132"/>
    </source>
</evidence>
<dbReference type="STRING" id="431595.K3X2F1"/>
<keyword evidence="6" id="KW-0325">Glycoprotein</keyword>
<accession>K3X2F1</accession>
<comment type="similarity">
    <text evidence="1 7">Belongs to the peptidase S10 family.</text>
</comment>
<organism evidence="9 10">
    <name type="scientific">Globisporangium ultimum (strain ATCC 200006 / CBS 805.95 / DAOM BR144)</name>
    <name type="common">Pythium ultimum</name>
    <dbReference type="NCBI Taxonomy" id="431595"/>
    <lineage>
        <taxon>Eukaryota</taxon>
        <taxon>Sar</taxon>
        <taxon>Stramenopiles</taxon>
        <taxon>Oomycota</taxon>
        <taxon>Peronosporomycetes</taxon>
        <taxon>Pythiales</taxon>
        <taxon>Pythiaceae</taxon>
        <taxon>Globisporangium</taxon>
    </lineage>
</organism>
<evidence type="ECO:0000256" key="4">
    <source>
        <dbReference type="ARBA" id="ARBA00022729"/>
    </source>
</evidence>
<dbReference type="GO" id="GO:0006508">
    <property type="term" value="P:proteolysis"/>
    <property type="evidence" value="ECO:0007669"/>
    <property type="project" value="UniProtKB-KW"/>
</dbReference>
<evidence type="ECO:0000256" key="1">
    <source>
        <dbReference type="ARBA" id="ARBA00009431"/>
    </source>
</evidence>
<dbReference type="eggNOG" id="KOG1282">
    <property type="taxonomic scope" value="Eukaryota"/>
</dbReference>
<reference evidence="9" key="3">
    <citation type="submission" date="2015-02" db="UniProtKB">
        <authorList>
            <consortium name="EnsemblProtists"/>
        </authorList>
    </citation>
    <scope>IDENTIFICATION</scope>
    <source>
        <strain evidence="9">DAOM BR144</strain>
    </source>
</reference>